<reference evidence="2" key="1">
    <citation type="journal article" date="2014" name="Int. J. Syst. Evol. Microbiol.">
        <title>Complete genome sequence of Corynebacterium casei LMG S-19264T (=DSM 44701T), isolated from a smear-ripened cheese.</title>
        <authorList>
            <consortium name="US DOE Joint Genome Institute (JGI-PGF)"/>
            <person name="Walter F."/>
            <person name="Albersmeier A."/>
            <person name="Kalinowski J."/>
            <person name="Ruckert C."/>
        </authorList>
    </citation>
    <scope>NUCLEOTIDE SEQUENCE</scope>
    <source>
        <strain evidence="2">CGMCC 1.15371</strain>
    </source>
</reference>
<comment type="caution">
    <text evidence="2">The sequence shown here is derived from an EMBL/GenBank/DDBJ whole genome shotgun (WGS) entry which is preliminary data.</text>
</comment>
<name>A0A8J2VLX7_9BACL</name>
<dbReference type="AlphaFoldDB" id="A0A8J2VLX7"/>
<accession>A0A8J2VLX7</accession>
<organism evidence="2 3">
    <name type="scientific">Pullulanibacillus camelliae</name>
    <dbReference type="NCBI Taxonomy" id="1707096"/>
    <lineage>
        <taxon>Bacteria</taxon>
        <taxon>Bacillati</taxon>
        <taxon>Bacillota</taxon>
        <taxon>Bacilli</taxon>
        <taxon>Bacillales</taxon>
        <taxon>Sporolactobacillaceae</taxon>
        <taxon>Pullulanibacillus</taxon>
    </lineage>
</organism>
<keyword evidence="1" id="KW-1133">Transmembrane helix</keyword>
<proteinExistence type="predicted"/>
<keyword evidence="3" id="KW-1185">Reference proteome</keyword>
<dbReference type="Proteomes" id="UP000628775">
    <property type="component" value="Unassembled WGS sequence"/>
</dbReference>
<dbReference type="RefSeq" id="WP_188689635.1">
    <property type="nucleotide sequence ID" value="NZ_BMIR01000002.1"/>
</dbReference>
<protein>
    <submittedName>
        <fullName evidence="2">Uncharacterized protein</fullName>
    </submittedName>
</protein>
<dbReference type="EMBL" id="BMIR01000002">
    <property type="protein sequence ID" value="GGE32231.1"/>
    <property type="molecule type" value="Genomic_DNA"/>
</dbReference>
<feature type="transmembrane region" description="Helical" evidence="1">
    <location>
        <begin position="7"/>
        <end position="25"/>
    </location>
</feature>
<keyword evidence="1" id="KW-0812">Transmembrane</keyword>
<evidence type="ECO:0000256" key="1">
    <source>
        <dbReference type="SAM" id="Phobius"/>
    </source>
</evidence>
<evidence type="ECO:0000313" key="3">
    <source>
        <dbReference type="Proteomes" id="UP000628775"/>
    </source>
</evidence>
<sequence length="70" mass="8399">MKHMKTLTILSFYPLLGIFFVLLYFRLFSITYLILLFMIFYMIFAPFLILLFDEIVHDPAKDKTSKDDKP</sequence>
<keyword evidence="1" id="KW-0472">Membrane</keyword>
<gene>
    <name evidence="2" type="ORF">GCM10011391_08640</name>
</gene>
<evidence type="ECO:0000313" key="2">
    <source>
        <dbReference type="EMBL" id="GGE32231.1"/>
    </source>
</evidence>
<feature type="transmembrane region" description="Helical" evidence="1">
    <location>
        <begin position="31"/>
        <end position="52"/>
    </location>
</feature>
<reference evidence="2" key="2">
    <citation type="submission" date="2020-09" db="EMBL/GenBank/DDBJ databases">
        <authorList>
            <person name="Sun Q."/>
            <person name="Zhou Y."/>
        </authorList>
    </citation>
    <scope>NUCLEOTIDE SEQUENCE</scope>
    <source>
        <strain evidence="2">CGMCC 1.15371</strain>
    </source>
</reference>